<proteinExistence type="predicted"/>
<accession>A0A9W3BM04</accession>
<keyword evidence="3" id="KW-1185">Reference proteome</keyword>
<protein>
    <submittedName>
        <fullName evidence="4">Uncharacterized protein LOC106054439</fullName>
    </submittedName>
</protein>
<evidence type="ECO:0000313" key="4">
    <source>
        <dbReference type="RefSeq" id="XP_055900561.1"/>
    </source>
</evidence>
<dbReference type="OrthoDB" id="6379279at2759"/>
<gene>
    <name evidence="4" type="primary">LOC106054439</name>
</gene>
<dbReference type="Proteomes" id="UP001165740">
    <property type="component" value="Chromosome 10"/>
</dbReference>
<evidence type="ECO:0000313" key="3">
    <source>
        <dbReference type="Proteomes" id="UP001165740"/>
    </source>
</evidence>
<keyword evidence="1" id="KW-0472">Membrane</keyword>
<feature type="transmembrane region" description="Helical" evidence="1">
    <location>
        <begin position="68"/>
        <end position="89"/>
    </location>
</feature>
<feature type="chain" id="PRO_5041000564" evidence="2">
    <location>
        <begin position="21"/>
        <end position="157"/>
    </location>
</feature>
<organism evidence="3 4">
    <name type="scientific">Biomphalaria glabrata</name>
    <name type="common">Bloodfluke planorb</name>
    <name type="synonym">Freshwater snail</name>
    <dbReference type="NCBI Taxonomy" id="6526"/>
    <lineage>
        <taxon>Eukaryota</taxon>
        <taxon>Metazoa</taxon>
        <taxon>Spiralia</taxon>
        <taxon>Lophotrochozoa</taxon>
        <taxon>Mollusca</taxon>
        <taxon>Gastropoda</taxon>
        <taxon>Heterobranchia</taxon>
        <taxon>Euthyneura</taxon>
        <taxon>Panpulmonata</taxon>
        <taxon>Hygrophila</taxon>
        <taxon>Lymnaeoidea</taxon>
        <taxon>Planorbidae</taxon>
        <taxon>Biomphalaria</taxon>
    </lineage>
</organism>
<dbReference type="RefSeq" id="XP_055900561.1">
    <property type="nucleotide sequence ID" value="XM_056044586.1"/>
</dbReference>
<dbReference type="OMA" id="RTECCER"/>
<evidence type="ECO:0000256" key="1">
    <source>
        <dbReference type="SAM" id="Phobius"/>
    </source>
</evidence>
<feature type="signal peptide" evidence="2">
    <location>
        <begin position="1"/>
        <end position="20"/>
    </location>
</feature>
<reference evidence="4" key="1">
    <citation type="submission" date="2025-08" db="UniProtKB">
        <authorList>
            <consortium name="RefSeq"/>
        </authorList>
    </citation>
    <scope>IDENTIFICATION</scope>
</reference>
<evidence type="ECO:0000256" key="2">
    <source>
        <dbReference type="SAM" id="SignalP"/>
    </source>
</evidence>
<keyword evidence="1" id="KW-1133">Transmembrane helix</keyword>
<keyword evidence="2" id="KW-0732">Signal</keyword>
<dbReference type="GeneID" id="106054439"/>
<name>A0A9W3BM04_BIOGL</name>
<sequence length="157" mass="18159">MITRRFLFCCLCMILSEAGGKVCTKREEIGNREGNHYNCDDPVRTECCERNQTFTCCEEQWKNSAQQMLWLLLVVSVILISICLIVRYLTGQSEFFTSPTLKDAVINWKSTMCRRFYNLCTPGCRKQLRQGDNSFFNLTSDQNTLVSTNKMYLSTKA</sequence>
<keyword evidence="1" id="KW-0812">Transmembrane</keyword>
<dbReference type="AlphaFoldDB" id="A0A9W3BM04"/>